<organism evidence="1 2">
    <name type="scientific">Paraburkholderia ultramafica</name>
    <dbReference type="NCBI Taxonomy" id="1544867"/>
    <lineage>
        <taxon>Bacteria</taxon>
        <taxon>Pseudomonadati</taxon>
        <taxon>Pseudomonadota</taxon>
        <taxon>Betaproteobacteria</taxon>
        <taxon>Burkholderiales</taxon>
        <taxon>Burkholderiaceae</taxon>
        <taxon>Paraburkholderia</taxon>
    </lineage>
</organism>
<dbReference type="EMBL" id="CADIKK010000015">
    <property type="protein sequence ID" value="CAB3792027.1"/>
    <property type="molecule type" value="Genomic_DNA"/>
</dbReference>
<evidence type="ECO:0000313" key="2">
    <source>
        <dbReference type="Proteomes" id="UP000494365"/>
    </source>
</evidence>
<keyword evidence="2" id="KW-1185">Reference proteome</keyword>
<sequence>MRDNGVRFMRTLWSVLRGTQWIGFETLPRAVAALPREPAHIIFWTMGNP</sequence>
<evidence type="ECO:0000313" key="1">
    <source>
        <dbReference type="EMBL" id="CAB3792027.1"/>
    </source>
</evidence>
<dbReference type="Proteomes" id="UP000494365">
    <property type="component" value="Unassembled WGS sequence"/>
</dbReference>
<gene>
    <name evidence="1" type="ORF">LMG28614_03430</name>
</gene>
<dbReference type="AlphaFoldDB" id="A0A6S7BQ34"/>
<protein>
    <submittedName>
        <fullName evidence="1">Uncharacterized protein</fullName>
    </submittedName>
</protein>
<name>A0A6S7BQ34_9BURK</name>
<proteinExistence type="predicted"/>
<reference evidence="1 2" key="1">
    <citation type="submission" date="2020-04" db="EMBL/GenBank/DDBJ databases">
        <authorList>
            <person name="De Canck E."/>
        </authorList>
    </citation>
    <scope>NUCLEOTIDE SEQUENCE [LARGE SCALE GENOMIC DNA]</scope>
    <source>
        <strain evidence="1 2">LMG 28614</strain>
    </source>
</reference>
<accession>A0A6S7BQ34</accession>